<reference evidence="1 2" key="1">
    <citation type="submission" date="2015-06" db="EMBL/GenBank/DDBJ databases">
        <title>Draft genome assembly of filamentous brackish cyanobacterium Limnoraphis robusta strain CS-951.</title>
        <authorList>
            <person name="Willis A."/>
            <person name="Parks M."/>
            <person name="Burford M.A."/>
        </authorList>
    </citation>
    <scope>NUCLEOTIDE SEQUENCE [LARGE SCALE GENOMIC DNA]</scope>
    <source>
        <strain evidence="1 2">CS-951</strain>
    </source>
</reference>
<gene>
    <name evidence="1" type="ORF">WN50_25475</name>
</gene>
<protein>
    <recommendedName>
        <fullName evidence="3">Calcium-binding protein</fullName>
    </recommendedName>
</protein>
<evidence type="ECO:0000313" key="1">
    <source>
        <dbReference type="EMBL" id="KKD35416.1"/>
    </source>
</evidence>
<dbReference type="EMBL" id="LATL02000044">
    <property type="protein sequence ID" value="KKD35416.1"/>
    <property type="molecule type" value="Genomic_DNA"/>
</dbReference>
<dbReference type="Proteomes" id="UP000033607">
    <property type="component" value="Unassembled WGS sequence"/>
</dbReference>
<dbReference type="RefSeq" id="WP_046281405.1">
    <property type="nucleotide sequence ID" value="NZ_LATL02000044.1"/>
</dbReference>
<evidence type="ECO:0008006" key="3">
    <source>
        <dbReference type="Google" id="ProtNLM"/>
    </source>
</evidence>
<sequence length="357" mass="39366">MNFDIFDEQYYLQQYPYLQPAIEQGIIQSGLDHFQRFGFQLGLTGVSRYYNEGYYLDNNPDVAEAFNDRRFPSGLSHFIVFGYEEGRNNTTPDYDETFYLNSNPSVASQIEAGVSKSGFSHFIKVGRQQGLQTTSFANPEYLQRNPDVVDAINNGVLPTGQTHYREYGQFEGRSTMFTGTPSSDVIATYGEGDKTIYGVSVNYPSIGSENIDSNNDGEISAEEYSQWVNRSIASNSSPVVGYSGGSDEFDTLIGSSGKDIFVFGDTIVSSRGFFQGVQTFYKGEGEALIQGFNQAEGDEIRLVISSSETYSILPSGDDLIIAVEGDTIAILEDGADLTLTPTNLLDYPGLYQSFTLI</sequence>
<comment type="caution">
    <text evidence="1">The sequence shown here is derived from an EMBL/GenBank/DDBJ whole genome shotgun (WGS) entry which is preliminary data.</text>
</comment>
<dbReference type="InterPro" id="IPR018247">
    <property type="entry name" value="EF_Hand_1_Ca_BS"/>
</dbReference>
<proteinExistence type="predicted"/>
<dbReference type="PROSITE" id="PS00018">
    <property type="entry name" value="EF_HAND_1"/>
    <property type="match status" value="1"/>
</dbReference>
<organism evidence="1 2">
    <name type="scientific">Limnoraphis robusta CS-951</name>
    <dbReference type="NCBI Taxonomy" id="1637645"/>
    <lineage>
        <taxon>Bacteria</taxon>
        <taxon>Bacillati</taxon>
        <taxon>Cyanobacteriota</taxon>
        <taxon>Cyanophyceae</taxon>
        <taxon>Oscillatoriophycideae</taxon>
        <taxon>Oscillatoriales</taxon>
        <taxon>Sirenicapillariaceae</taxon>
        <taxon>Limnoraphis</taxon>
    </lineage>
</organism>
<dbReference type="AlphaFoldDB" id="A0A0F5Y8Y8"/>
<dbReference type="OrthoDB" id="443173at2"/>
<accession>A0A0F5Y8Y8</accession>
<evidence type="ECO:0000313" key="2">
    <source>
        <dbReference type="Proteomes" id="UP000033607"/>
    </source>
</evidence>
<name>A0A0F5Y8Y8_9CYAN</name>